<feature type="chain" id="PRO_5046093318" evidence="1">
    <location>
        <begin position="28"/>
        <end position="517"/>
    </location>
</feature>
<dbReference type="Gene3D" id="3.90.1300.10">
    <property type="entry name" value="Amidase signature (AS) domain"/>
    <property type="match status" value="1"/>
</dbReference>
<feature type="domain" description="Amidase" evidence="2">
    <location>
        <begin position="62"/>
        <end position="449"/>
    </location>
</feature>
<gene>
    <name evidence="3" type="ORF">IM816_06960</name>
</gene>
<dbReference type="Proteomes" id="UP001056681">
    <property type="component" value="Chromosome"/>
</dbReference>
<organism evidence="3 4">
    <name type="scientific">Luteibacter flocculans</name>
    <dbReference type="NCBI Taxonomy" id="2780091"/>
    <lineage>
        <taxon>Bacteria</taxon>
        <taxon>Pseudomonadati</taxon>
        <taxon>Pseudomonadota</taxon>
        <taxon>Gammaproteobacteria</taxon>
        <taxon>Lysobacterales</taxon>
        <taxon>Rhodanobacteraceae</taxon>
        <taxon>Luteibacter</taxon>
    </lineage>
</organism>
<dbReference type="RefSeq" id="WP_250340316.1">
    <property type="nucleotide sequence ID" value="NZ_CP063231.1"/>
</dbReference>
<dbReference type="InterPro" id="IPR023631">
    <property type="entry name" value="Amidase_dom"/>
</dbReference>
<feature type="signal peptide" evidence="1">
    <location>
        <begin position="1"/>
        <end position="27"/>
    </location>
</feature>
<dbReference type="EC" id="3.5.1.4" evidence="3"/>
<keyword evidence="1" id="KW-0732">Signal</keyword>
<evidence type="ECO:0000313" key="3">
    <source>
        <dbReference type="EMBL" id="URL59826.1"/>
    </source>
</evidence>
<keyword evidence="4" id="KW-1185">Reference proteome</keyword>
<dbReference type="PANTHER" id="PTHR42678:SF34">
    <property type="entry name" value="OS04G0183300 PROTEIN"/>
    <property type="match status" value="1"/>
</dbReference>
<dbReference type="GO" id="GO:0004040">
    <property type="term" value="F:amidase activity"/>
    <property type="evidence" value="ECO:0007669"/>
    <property type="project" value="UniProtKB-EC"/>
</dbReference>
<dbReference type="PANTHER" id="PTHR42678">
    <property type="entry name" value="AMIDASE"/>
    <property type="match status" value="1"/>
</dbReference>
<evidence type="ECO:0000256" key="1">
    <source>
        <dbReference type="SAM" id="SignalP"/>
    </source>
</evidence>
<protein>
    <submittedName>
        <fullName evidence="3">Amidase</fullName>
        <ecNumber evidence="3">3.5.1.4</ecNumber>
    </submittedName>
</protein>
<proteinExistence type="predicted"/>
<dbReference type="EMBL" id="CP063231">
    <property type="protein sequence ID" value="URL59826.1"/>
    <property type="molecule type" value="Genomic_DNA"/>
</dbReference>
<dbReference type="Pfam" id="PF01425">
    <property type="entry name" value="Amidase"/>
    <property type="match status" value="1"/>
</dbReference>
<sequence>MTPLPSRLAPCLATALTLALAAAPAHAQDIPARRTATVDDAYLSIAGLRQAYARGELTPLDMTLSFLDRINAIDRAGPTLRSVIETNPDAAVAAHAATQAYRNGTATSLTGIPILLKDNIETGDRMRTTAGSLLFPLPARQDATVTAKLREAGAIILGKANLSEWANFRSMMSMHGWSARGGTTLNPFALYATPFGSSSGSGAAVAAGLATAALGTETQGSIIGPAMAMGLVGMKPTIGLVSRTGIVPVSHMQDSAGPMTRSVADAAAVLKTIAGSDPTDPLTVEADRHLSDYTLALAADAVRGMRIGVVRRHAFNDNRWGSAMDRAVEILESKGAIVVDNVELPGTEVAVADQLSLVLTEFKHDIASYLARRTEQPLRTLEQVIAFNEAEADRELIHFGQELFEEALLAPGIDDPEYVERRLRARRVAGPEGIDATLATHKLDALIGPFSLNAVAALAGYPILTVPTHFEGDLPKGVMLYGTKWSEAKLLTIGHAIEQGANAFRRPTFVATPPPES</sequence>
<keyword evidence="3" id="KW-0378">Hydrolase</keyword>
<accession>A0ABY4T5F2</accession>
<dbReference type="InterPro" id="IPR036928">
    <property type="entry name" value="AS_sf"/>
</dbReference>
<name>A0ABY4T5F2_9GAMM</name>
<evidence type="ECO:0000313" key="4">
    <source>
        <dbReference type="Proteomes" id="UP001056681"/>
    </source>
</evidence>
<dbReference type="NCBIfam" id="NF006006">
    <property type="entry name" value="PRK08137.1"/>
    <property type="match status" value="1"/>
</dbReference>
<reference evidence="3" key="1">
    <citation type="submission" date="2020-10" db="EMBL/GenBank/DDBJ databases">
        <title>Whole-genome sequence of Luteibacter sp. EIF3.</title>
        <authorList>
            <person name="Friedrich I."/>
            <person name="Hertel R."/>
            <person name="Daniel R."/>
        </authorList>
    </citation>
    <scope>NUCLEOTIDE SEQUENCE</scope>
    <source>
        <strain evidence="3">EIF3</strain>
    </source>
</reference>
<evidence type="ECO:0000259" key="2">
    <source>
        <dbReference type="Pfam" id="PF01425"/>
    </source>
</evidence>
<dbReference type="SUPFAM" id="SSF75304">
    <property type="entry name" value="Amidase signature (AS) enzymes"/>
    <property type="match status" value="1"/>
</dbReference>